<dbReference type="Gene3D" id="3.40.50.300">
    <property type="entry name" value="P-loop containing nucleotide triphosphate hydrolases"/>
    <property type="match status" value="1"/>
</dbReference>
<dbReference type="GO" id="GO:0005743">
    <property type="term" value="C:mitochondrial inner membrane"/>
    <property type="evidence" value="ECO:0007669"/>
    <property type="project" value="TreeGrafter"/>
</dbReference>
<reference evidence="12" key="1">
    <citation type="journal article" date="2014" name="Science">
        <title>The coffee genome provides insight into the convergent evolution of caffeine biosynthesis.</title>
        <authorList>
            <person name="Denoeud F."/>
            <person name="Carretero-Paulet L."/>
            <person name="Dereeper A."/>
            <person name="Droc G."/>
            <person name="Guyot R."/>
            <person name="Pietrella M."/>
            <person name="Zheng C."/>
            <person name="Alberti A."/>
            <person name="Anthony F."/>
            <person name="Aprea G."/>
            <person name="Aury J.M."/>
            <person name="Bento P."/>
            <person name="Bernard M."/>
            <person name="Bocs S."/>
            <person name="Campa C."/>
            <person name="Cenci A."/>
            <person name="Combes M.C."/>
            <person name="Crouzillat D."/>
            <person name="Da Silva C."/>
            <person name="Daddiego L."/>
            <person name="De Bellis F."/>
            <person name="Dussert S."/>
            <person name="Garsmeur O."/>
            <person name="Gayraud T."/>
            <person name="Guignon V."/>
            <person name="Jahn K."/>
            <person name="Jamilloux V."/>
            <person name="Joet T."/>
            <person name="Labadie K."/>
            <person name="Lan T."/>
            <person name="Leclercq J."/>
            <person name="Lepelley M."/>
            <person name="Leroy T."/>
            <person name="Li L.T."/>
            <person name="Librado P."/>
            <person name="Lopez L."/>
            <person name="Munoz A."/>
            <person name="Noel B."/>
            <person name="Pallavicini A."/>
            <person name="Perrotta G."/>
            <person name="Poncet V."/>
            <person name="Pot D."/>
            <person name="Priyono X."/>
            <person name="Rigoreau M."/>
            <person name="Rouard M."/>
            <person name="Rozas J."/>
            <person name="Tranchant-Dubreuil C."/>
            <person name="VanBuren R."/>
            <person name="Zhang Q."/>
            <person name="Andrade A.C."/>
            <person name="Argout X."/>
            <person name="Bertrand B."/>
            <person name="de Kochko A."/>
            <person name="Graziosi G."/>
            <person name="Henry R.J."/>
            <person name="Jayarama X."/>
            <person name="Ming R."/>
            <person name="Nagai C."/>
            <person name="Rounsley S."/>
            <person name="Sankoff D."/>
            <person name="Giuliano G."/>
            <person name="Albert V.A."/>
            <person name="Wincker P."/>
            <person name="Lashermes P."/>
        </authorList>
    </citation>
    <scope>NUCLEOTIDE SEQUENCE [LARGE SCALE GENOMIC DNA]</scope>
    <source>
        <strain evidence="12">cv. DH200-94</strain>
    </source>
</reference>
<dbReference type="AlphaFoldDB" id="A0A068VEI2"/>
<keyword evidence="4" id="KW-0677">Repeat</keyword>
<accession>A0A068VEI2</accession>
<dbReference type="PANTHER" id="PTHR43394:SF11">
    <property type="entry name" value="ATP-BINDING CASSETTE TRANSPORTER"/>
    <property type="match status" value="1"/>
</dbReference>
<dbReference type="EMBL" id="HG739294">
    <property type="protein sequence ID" value="CDP18108.1"/>
    <property type="molecule type" value="Genomic_DNA"/>
</dbReference>
<dbReference type="GO" id="GO:0016887">
    <property type="term" value="F:ATP hydrolysis activity"/>
    <property type="evidence" value="ECO:0007669"/>
    <property type="project" value="InterPro"/>
</dbReference>
<evidence type="ECO:0000256" key="5">
    <source>
        <dbReference type="ARBA" id="ARBA00022741"/>
    </source>
</evidence>
<dbReference type="InterPro" id="IPR039421">
    <property type="entry name" value="Type_1_exporter"/>
</dbReference>
<dbReference type="SMART" id="SM00382">
    <property type="entry name" value="AAA"/>
    <property type="match status" value="1"/>
</dbReference>
<dbReference type="InParanoid" id="A0A068VEI2"/>
<evidence type="ECO:0000256" key="2">
    <source>
        <dbReference type="ARBA" id="ARBA00022448"/>
    </source>
</evidence>
<dbReference type="SUPFAM" id="SSF52540">
    <property type="entry name" value="P-loop containing nucleoside triphosphate hydrolases"/>
    <property type="match status" value="1"/>
</dbReference>
<evidence type="ECO:0000256" key="7">
    <source>
        <dbReference type="ARBA" id="ARBA00022989"/>
    </source>
</evidence>
<evidence type="ECO:0000256" key="8">
    <source>
        <dbReference type="ARBA" id="ARBA00023136"/>
    </source>
</evidence>
<dbReference type="OrthoDB" id="6500128at2759"/>
<dbReference type="InterPro" id="IPR003439">
    <property type="entry name" value="ABC_transporter-like_ATP-bd"/>
</dbReference>
<organism evidence="11 12">
    <name type="scientific">Coffea canephora</name>
    <name type="common">Robusta coffee</name>
    <dbReference type="NCBI Taxonomy" id="49390"/>
    <lineage>
        <taxon>Eukaryota</taxon>
        <taxon>Viridiplantae</taxon>
        <taxon>Streptophyta</taxon>
        <taxon>Embryophyta</taxon>
        <taxon>Tracheophyta</taxon>
        <taxon>Spermatophyta</taxon>
        <taxon>Magnoliopsida</taxon>
        <taxon>eudicotyledons</taxon>
        <taxon>Gunneridae</taxon>
        <taxon>Pentapetalae</taxon>
        <taxon>asterids</taxon>
        <taxon>lamiids</taxon>
        <taxon>Gentianales</taxon>
        <taxon>Rubiaceae</taxon>
        <taxon>Ixoroideae</taxon>
        <taxon>Gardenieae complex</taxon>
        <taxon>Bertiereae - Coffeeae clade</taxon>
        <taxon>Coffeeae</taxon>
        <taxon>Coffea</taxon>
    </lineage>
</organism>
<dbReference type="PANTHER" id="PTHR43394">
    <property type="entry name" value="ATP-DEPENDENT PERMEASE MDL1, MITOCHONDRIAL"/>
    <property type="match status" value="1"/>
</dbReference>
<dbReference type="InterPro" id="IPR027417">
    <property type="entry name" value="P-loop_NTPase"/>
</dbReference>
<dbReference type="Pfam" id="PF00005">
    <property type="entry name" value="ABC_tran"/>
    <property type="match status" value="1"/>
</dbReference>
<protein>
    <submittedName>
        <fullName evidence="11">DH200=94 genomic scaffold, scaffold_210</fullName>
    </submittedName>
</protein>
<evidence type="ECO:0000256" key="9">
    <source>
        <dbReference type="ARBA" id="ARBA00023180"/>
    </source>
</evidence>
<evidence type="ECO:0000313" key="12">
    <source>
        <dbReference type="Proteomes" id="UP000295252"/>
    </source>
</evidence>
<comment type="similarity">
    <text evidence="1">Belongs to the ABC transporter superfamily. ABCB family. Multidrug resistance exporter (TC 3.A.1.201) subfamily.</text>
</comment>
<dbReference type="PROSITE" id="PS00211">
    <property type="entry name" value="ABC_TRANSPORTER_1"/>
    <property type="match status" value="1"/>
</dbReference>
<evidence type="ECO:0000259" key="10">
    <source>
        <dbReference type="PROSITE" id="PS50893"/>
    </source>
</evidence>
<dbReference type="GO" id="GO:0090374">
    <property type="term" value="P:oligopeptide export from mitochondrion"/>
    <property type="evidence" value="ECO:0007669"/>
    <property type="project" value="TreeGrafter"/>
</dbReference>
<keyword evidence="2" id="KW-0813">Transport</keyword>
<keyword evidence="5" id="KW-0547">Nucleotide-binding</keyword>
<dbReference type="Gramene" id="CDP18108">
    <property type="protein sequence ID" value="CDP18108"/>
    <property type="gene ID" value="GSCOC_T00013261001"/>
</dbReference>
<dbReference type="OMA" id="YPITMSG"/>
<evidence type="ECO:0000256" key="1">
    <source>
        <dbReference type="ARBA" id="ARBA00007577"/>
    </source>
</evidence>
<keyword evidence="8" id="KW-0472">Membrane</keyword>
<evidence type="ECO:0000256" key="3">
    <source>
        <dbReference type="ARBA" id="ARBA00022692"/>
    </source>
</evidence>
<keyword evidence="7" id="KW-1133">Transmembrane helix</keyword>
<dbReference type="InterPro" id="IPR003593">
    <property type="entry name" value="AAA+_ATPase"/>
</dbReference>
<proteinExistence type="inferred from homology"/>
<dbReference type="InterPro" id="IPR017871">
    <property type="entry name" value="ABC_transporter-like_CS"/>
</dbReference>
<keyword evidence="6" id="KW-0067">ATP-binding</keyword>
<evidence type="ECO:0000313" key="11">
    <source>
        <dbReference type="EMBL" id="CDP18108.1"/>
    </source>
</evidence>
<dbReference type="FunFam" id="3.40.50.300:FF:000240">
    <property type="entry name" value="ABC transporter B family member 20"/>
    <property type="match status" value="1"/>
</dbReference>
<gene>
    <name evidence="11" type="ORF">GSCOC_T00013261001</name>
</gene>
<keyword evidence="3" id="KW-0812">Transmembrane</keyword>
<dbReference type="GO" id="GO:0015421">
    <property type="term" value="F:ABC-type oligopeptide transporter activity"/>
    <property type="evidence" value="ECO:0007669"/>
    <property type="project" value="TreeGrafter"/>
</dbReference>
<keyword evidence="12" id="KW-1185">Reference proteome</keyword>
<feature type="domain" description="ABC transporter" evidence="10">
    <location>
        <begin position="35"/>
        <end position="268"/>
    </location>
</feature>
<dbReference type="GO" id="GO:0005524">
    <property type="term" value="F:ATP binding"/>
    <property type="evidence" value="ECO:0007669"/>
    <property type="project" value="UniProtKB-KW"/>
</dbReference>
<dbReference type="STRING" id="49390.A0A068VEI2"/>
<dbReference type="Proteomes" id="UP000295252">
    <property type="component" value="Unassembled WGS sequence"/>
</dbReference>
<evidence type="ECO:0000256" key="4">
    <source>
        <dbReference type="ARBA" id="ARBA00022737"/>
    </source>
</evidence>
<sequence>MLCDCVKYHKYKCCNVDWSVVSSGAATHRNLRCSIKLTYVYGRGRNNISTMKKKYKSRRKTVVFVGESGNGKSTLISLVERLYDVKSGCISLDAIDIRNYNLKWLRQQIALVSQEPILFKDTIRRNIIYGKQEDTTEDEIVAAAKLANAHNFISALPQGYNTHVGECGAQLSGGQKQRIAIARAIVKDPKILLLDEATSSLDAESEKAVQAALNQVMVSKTAIVVTHRLTAIRGSDTIAFLRNGVIVEKGRHDELKKIANGAYASLFSHHLNHSI</sequence>
<evidence type="ECO:0000256" key="6">
    <source>
        <dbReference type="ARBA" id="ARBA00022840"/>
    </source>
</evidence>
<keyword evidence="9" id="KW-0325">Glycoprotein</keyword>
<dbReference type="PhylomeDB" id="A0A068VEI2"/>
<dbReference type="PROSITE" id="PS50893">
    <property type="entry name" value="ABC_TRANSPORTER_2"/>
    <property type="match status" value="1"/>
</dbReference>
<name>A0A068VEI2_COFCA</name>